<dbReference type="EMBL" id="JACHVA010000111">
    <property type="protein sequence ID" value="MBC2602969.1"/>
    <property type="molecule type" value="Genomic_DNA"/>
</dbReference>
<keyword evidence="2" id="KW-0812">Transmembrane</keyword>
<reference evidence="3 4" key="1">
    <citation type="submission" date="2020-07" db="EMBL/GenBank/DDBJ databases">
        <authorList>
            <person name="Feng X."/>
        </authorList>
    </citation>
    <scope>NUCLEOTIDE SEQUENCE [LARGE SCALE GENOMIC DNA]</scope>
    <source>
        <strain evidence="3 4">JCM14086</strain>
    </source>
</reference>
<evidence type="ECO:0000256" key="1">
    <source>
        <dbReference type="SAM" id="MobiDB-lite"/>
    </source>
</evidence>
<dbReference type="Proteomes" id="UP000525652">
    <property type="component" value="Unassembled WGS sequence"/>
</dbReference>
<dbReference type="AlphaFoldDB" id="A0A7X1AZU9"/>
<evidence type="ECO:0000313" key="4">
    <source>
        <dbReference type="Proteomes" id="UP000525652"/>
    </source>
</evidence>
<name>A0A7X1AZU9_9BACT</name>
<proteinExistence type="predicted"/>
<feature type="region of interest" description="Disordered" evidence="1">
    <location>
        <begin position="702"/>
        <end position="723"/>
    </location>
</feature>
<gene>
    <name evidence="3" type="ORF">H5P30_14390</name>
</gene>
<protein>
    <recommendedName>
        <fullName evidence="5">Verru_Chthon cassette protein A</fullName>
    </recommendedName>
</protein>
<keyword evidence="2" id="KW-1133">Transmembrane helix</keyword>
<comment type="caution">
    <text evidence="3">The sequence shown here is derived from an EMBL/GenBank/DDBJ whole genome shotgun (WGS) entry which is preliminary data.</text>
</comment>
<sequence>MSEIKRPLSTHSKSRNTAGFALVISLSLMAFILLLLLTLTTMTKVEQQSSSTLSRTLSAKQNALLGLHIALGELQQSAGADAVATGPISVDSTLSPHADKRYWTAVWANAGSYDSSRNLTSYSPSLQKILVSGDDQSLISDIANSATPDWPILVGSDTVNDPSDRVSAPPVTIESNTNDQGVYAYWISDEASKARIDLYDDLATTRPNDPRRMLVMPRTGTQLMREDTSTDSQVIGTRFPSDELTLSKFLSIDQIDLSPSLKDSFRKAHFHNLSLHSRGVLSDQRRGGLRQDLTWMLKNNALPTGYLYQEPVALLNRTSVPGPAWSLLQDFYDASTALETTGALQPTTMMRQIGNSAGHRNAINPILTQLKLYFNFSFSDPDPGTDGGNLRMHMFPLVVLYNPYNAPLAAADYQFNFQQHNSLASTELLVNVETSSGPMSFGGYKFKDGNNALFDPKPHNGSNDFSGMIFFNARNLSFAPGEVKVLTLADNGEYLGNVNTSLVNALEPRQYNGNELVEDFNDFKSAYLEFQDTLPDGTTPNFYEFQLVNSGYLRFKMRLIETTGESYFNNYDGIGYSAGTNPTSALAEQGENLVIFPKAGFSYKVDVDSIRYLANYNLRGSYVVQTGYDTDPNIPPRLFRGAYGLGDFTTDHVANTGSAYFGIDHTSAAQNRVTLFEIPDDPNDFISIGQFQHIDLSVRPMNQSSGYDQTDPNAPSYTLGNSNGNPSVLRTQTYYNDSTQFWYSFKTAFDTAYRANEAIWDGYFLSTLDLNTNESNLNPGNHRFELLPPIDQIPTTPYGAAENMLILGAFNVNSNSVEAWRALLGGLQEYTLTKIDNSQQSDLDYLFARLTKPYGDAINDDDITDPSNSHVWNGVRELTESDIIALADAIVDEVEARGPFLSLADFINRDLVATGGPNEAHAVAGALQSAINTVNLNANLNGPAITLPPESSNYPEPTFYYGNIYDSAPANITQADLLTPIAPILSARSDTFVIRSYGKAVNPLNEESNSQAWLEAVVQRCPDKVDPSESIETAAVSTNFGRQFRILSLQWIDPQI</sequence>
<dbReference type="RefSeq" id="WP_185693619.1">
    <property type="nucleotide sequence ID" value="NZ_JACHVA010000111.1"/>
</dbReference>
<evidence type="ECO:0000313" key="3">
    <source>
        <dbReference type="EMBL" id="MBC2602969.1"/>
    </source>
</evidence>
<organism evidence="3 4">
    <name type="scientific">Puniceicoccus vermicola</name>
    <dbReference type="NCBI Taxonomy" id="388746"/>
    <lineage>
        <taxon>Bacteria</taxon>
        <taxon>Pseudomonadati</taxon>
        <taxon>Verrucomicrobiota</taxon>
        <taxon>Opitutia</taxon>
        <taxon>Puniceicoccales</taxon>
        <taxon>Puniceicoccaceae</taxon>
        <taxon>Puniceicoccus</taxon>
    </lineage>
</organism>
<keyword evidence="2" id="KW-0472">Membrane</keyword>
<evidence type="ECO:0008006" key="5">
    <source>
        <dbReference type="Google" id="ProtNLM"/>
    </source>
</evidence>
<evidence type="ECO:0000256" key="2">
    <source>
        <dbReference type="SAM" id="Phobius"/>
    </source>
</evidence>
<keyword evidence="4" id="KW-1185">Reference proteome</keyword>
<accession>A0A7X1AZU9</accession>
<feature type="transmembrane region" description="Helical" evidence="2">
    <location>
        <begin position="20"/>
        <end position="42"/>
    </location>
</feature>